<dbReference type="InterPro" id="IPR052338">
    <property type="entry name" value="Transposase_5"/>
</dbReference>
<comment type="caution">
    <text evidence="2">The sequence shown here is derived from an EMBL/GenBank/DDBJ whole genome shotgun (WGS) entry which is preliminary data.</text>
</comment>
<feature type="domain" description="Tc1-like transposase DDE" evidence="1">
    <location>
        <begin position="19"/>
        <end position="169"/>
    </location>
</feature>
<dbReference type="Proteomes" id="UP001258017">
    <property type="component" value="Unassembled WGS sequence"/>
</dbReference>
<evidence type="ECO:0000259" key="1">
    <source>
        <dbReference type="Pfam" id="PF13358"/>
    </source>
</evidence>
<dbReference type="InterPro" id="IPR038717">
    <property type="entry name" value="Tc1-like_DDE_dom"/>
</dbReference>
<reference evidence="2" key="2">
    <citation type="journal article" date="2023" name="Commun. Biol.">
        <title>Intrasexual cuticular hydrocarbon dimorphism in a wasp sheds light on hydrocarbon biosynthesis genes in Hymenoptera.</title>
        <authorList>
            <person name="Moris V.C."/>
            <person name="Podsiadlowski L."/>
            <person name="Martin S."/>
            <person name="Oeyen J.P."/>
            <person name="Donath A."/>
            <person name="Petersen M."/>
            <person name="Wilbrandt J."/>
            <person name="Misof B."/>
            <person name="Liedtke D."/>
            <person name="Thamm M."/>
            <person name="Scheiner R."/>
            <person name="Schmitt T."/>
            <person name="Niehuis O."/>
        </authorList>
    </citation>
    <scope>NUCLEOTIDE SEQUENCE</scope>
    <source>
        <strain evidence="2">GBR_01_08_01A</strain>
    </source>
</reference>
<evidence type="ECO:0000313" key="2">
    <source>
        <dbReference type="EMBL" id="KAK2578976.1"/>
    </source>
</evidence>
<dbReference type="Gene3D" id="3.30.420.10">
    <property type="entry name" value="Ribonuclease H-like superfamily/Ribonuclease H"/>
    <property type="match status" value="1"/>
</dbReference>
<dbReference type="EMBL" id="JAIFRP010000129">
    <property type="protein sequence ID" value="KAK2578976.1"/>
    <property type="molecule type" value="Genomic_DNA"/>
</dbReference>
<dbReference type="AlphaFoldDB" id="A0AAD9RH53"/>
<evidence type="ECO:0000313" key="3">
    <source>
        <dbReference type="Proteomes" id="UP001258017"/>
    </source>
</evidence>
<dbReference type="InterPro" id="IPR036397">
    <property type="entry name" value="RNaseH_sf"/>
</dbReference>
<reference evidence="2" key="1">
    <citation type="submission" date="2021-08" db="EMBL/GenBank/DDBJ databases">
        <authorList>
            <person name="Misof B."/>
            <person name="Oliver O."/>
            <person name="Podsiadlowski L."/>
            <person name="Donath A."/>
            <person name="Peters R."/>
            <person name="Mayer C."/>
            <person name="Rust J."/>
            <person name="Gunkel S."/>
            <person name="Lesny P."/>
            <person name="Martin S."/>
            <person name="Oeyen J.P."/>
            <person name="Petersen M."/>
            <person name="Panagiotis P."/>
            <person name="Wilbrandt J."/>
            <person name="Tanja T."/>
        </authorList>
    </citation>
    <scope>NUCLEOTIDE SEQUENCE</scope>
    <source>
        <strain evidence="2">GBR_01_08_01A</strain>
        <tissue evidence="2">Thorax + abdomen</tissue>
    </source>
</reference>
<dbReference type="PANTHER" id="PTHR23022:SF129">
    <property type="entry name" value="TRANSPOSABLE ELEMENT TC3 TRANSPOSASE"/>
    <property type="match status" value="1"/>
</dbReference>
<organism evidence="2 3">
    <name type="scientific">Odynerus spinipes</name>
    <dbReference type="NCBI Taxonomy" id="1348599"/>
    <lineage>
        <taxon>Eukaryota</taxon>
        <taxon>Metazoa</taxon>
        <taxon>Ecdysozoa</taxon>
        <taxon>Arthropoda</taxon>
        <taxon>Hexapoda</taxon>
        <taxon>Insecta</taxon>
        <taxon>Pterygota</taxon>
        <taxon>Neoptera</taxon>
        <taxon>Endopterygota</taxon>
        <taxon>Hymenoptera</taxon>
        <taxon>Apocrita</taxon>
        <taxon>Aculeata</taxon>
        <taxon>Vespoidea</taxon>
        <taxon>Vespidae</taxon>
        <taxon>Eumeninae</taxon>
        <taxon>Odynerus</taxon>
    </lineage>
</organism>
<name>A0AAD9RH53_9HYME</name>
<gene>
    <name evidence="2" type="ORF">KPH14_002456</name>
</gene>
<dbReference type="GO" id="GO:0003676">
    <property type="term" value="F:nucleic acid binding"/>
    <property type="evidence" value="ECO:0007669"/>
    <property type="project" value="InterPro"/>
</dbReference>
<accession>A0AAD9RH53</accession>
<sequence length="188" mass="22144">MRLQFAEQHAHWKKKWRKVLFTDEKKFNLDGPDGWNYYYHDLRKETICLSRRQLGGGGVMVWAGIGYHGRTNINFISGKMNSDIYLKFISEQITTHAARISGEKFIFQQDNAAVHTAKIVKSFFNTNNIPILKWPARSPDINIIENCWGDLSRAVYVKGRQFNSINELKECIKQEWEKMEQKRIKKLF</sequence>
<proteinExistence type="predicted"/>
<protein>
    <recommendedName>
        <fullName evidence="1">Tc1-like transposase DDE domain-containing protein</fullName>
    </recommendedName>
</protein>
<dbReference type="PANTHER" id="PTHR23022">
    <property type="entry name" value="TRANSPOSABLE ELEMENT-RELATED"/>
    <property type="match status" value="1"/>
</dbReference>
<keyword evidence="3" id="KW-1185">Reference proteome</keyword>
<dbReference type="Pfam" id="PF13358">
    <property type="entry name" value="DDE_3"/>
    <property type="match status" value="1"/>
</dbReference>